<evidence type="ECO:0008006" key="2">
    <source>
        <dbReference type="Google" id="ProtNLM"/>
    </source>
</evidence>
<dbReference type="InterPro" id="IPR011009">
    <property type="entry name" value="Kinase-like_dom_sf"/>
</dbReference>
<dbReference type="EMBL" id="ML734573">
    <property type="protein sequence ID" value="KAB8249209.1"/>
    <property type="molecule type" value="Genomic_DNA"/>
</dbReference>
<reference evidence="1" key="1">
    <citation type="submission" date="2019-04" db="EMBL/GenBank/DDBJ databases">
        <title>Friends and foes A comparative genomics study of 23 Aspergillus species from section Flavi.</title>
        <authorList>
            <consortium name="DOE Joint Genome Institute"/>
            <person name="Kjaerbolling I."/>
            <person name="Vesth T."/>
            <person name="Frisvad J.C."/>
            <person name="Nybo J.L."/>
            <person name="Theobald S."/>
            <person name="Kildgaard S."/>
            <person name="Isbrandt T."/>
            <person name="Kuo A."/>
            <person name="Sato A."/>
            <person name="Lyhne E.K."/>
            <person name="Kogle M.E."/>
            <person name="Wiebenga A."/>
            <person name="Kun R.S."/>
            <person name="Lubbers R.J."/>
            <person name="Makela M.R."/>
            <person name="Barry K."/>
            <person name="Chovatia M."/>
            <person name="Clum A."/>
            <person name="Daum C."/>
            <person name="Haridas S."/>
            <person name="He G."/>
            <person name="LaButti K."/>
            <person name="Lipzen A."/>
            <person name="Mondo S."/>
            <person name="Riley R."/>
            <person name="Salamov A."/>
            <person name="Simmons B.A."/>
            <person name="Magnuson J.K."/>
            <person name="Henrissat B."/>
            <person name="Mortensen U.H."/>
            <person name="Larsen T.O."/>
            <person name="Devries R.P."/>
            <person name="Grigoriev I.V."/>
            <person name="Machida M."/>
            <person name="Baker S.E."/>
            <person name="Andersen M.R."/>
        </authorList>
    </citation>
    <scope>NUCLEOTIDE SEQUENCE [LARGE SCALE GENOMIC DNA]</scope>
    <source>
        <strain evidence="1">CBS 121.62</strain>
    </source>
</reference>
<dbReference type="VEuPathDB" id="FungiDB:F9C07_2258553"/>
<evidence type="ECO:0000313" key="1">
    <source>
        <dbReference type="EMBL" id="KAB8249209.1"/>
    </source>
</evidence>
<proteinExistence type="predicted"/>
<dbReference type="PANTHER" id="PTHR21310:SF37">
    <property type="entry name" value="AMINOGLYCOSIDE PHOSPHOTRANSFERASE DOMAIN-CONTAINING PROTEIN"/>
    <property type="match status" value="1"/>
</dbReference>
<name>A0A5N6H6C9_ASPFL</name>
<organism evidence="1">
    <name type="scientific">Aspergillus flavus</name>
    <dbReference type="NCBI Taxonomy" id="5059"/>
    <lineage>
        <taxon>Eukaryota</taxon>
        <taxon>Fungi</taxon>
        <taxon>Dikarya</taxon>
        <taxon>Ascomycota</taxon>
        <taxon>Pezizomycotina</taxon>
        <taxon>Eurotiomycetes</taxon>
        <taxon>Eurotiomycetidae</taxon>
        <taxon>Eurotiales</taxon>
        <taxon>Aspergillaceae</taxon>
        <taxon>Aspergillus</taxon>
        <taxon>Aspergillus subgen. Circumdati</taxon>
    </lineage>
</organism>
<sequence>MSMASWMGKSSRLIVYSTSDASVAELLRTDTLRAIGNFIVKHRKKTPTEICQPQAGAFNVSFRMKLEDGGSALIRFPKPKPPFQEYTSIPVPFILHWKIKNESPLNLGPFIMMDYIDHDTDLGRALNTLTLNLEDPGRILLQLPQLSLPRIGSLAQVDDFTWEVRRQPLSIGINELATSTYFNALAELHLEHLSHQRNDAVDSANACRRKFVARKLFTKLAREDRLTQSTNSRGPFTMWCDDLRPPNVLVNKSLQVVGAIDWEFTYVAPVEFSHAPPWWLLLEEPDLQTFLKVLTEREDIATQQGRQTWVGGDFWVTYAARKNFVLDTIFWKKLDHRFFGSCTVDEENRLEKRIGFLSEEERQCMELVVHQRLQQVKMRATAWNQRR</sequence>
<dbReference type="InterPro" id="IPR051678">
    <property type="entry name" value="AGP_Transferase"/>
</dbReference>
<dbReference type="PANTHER" id="PTHR21310">
    <property type="entry name" value="AMINOGLYCOSIDE PHOSPHOTRANSFERASE-RELATED-RELATED"/>
    <property type="match status" value="1"/>
</dbReference>
<dbReference type="Proteomes" id="UP000325434">
    <property type="component" value="Unassembled WGS sequence"/>
</dbReference>
<dbReference type="VEuPathDB" id="FungiDB:AFLA_007685"/>
<dbReference type="SUPFAM" id="SSF56112">
    <property type="entry name" value="Protein kinase-like (PK-like)"/>
    <property type="match status" value="1"/>
</dbReference>
<dbReference type="AlphaFoldDB" id="A0A5N6H6C9"/>
<protein>
    <recommendedName>
        <fullName evidence="2">Aminoglycoside phosphotransferase domain-containing protein</fullName>
    </recommendedName>
</protein>
<gene>
    <name evidence="1" type="ORF">BDV35DRAFT_378339</name>
</gene>
<accession>A0A5N6H6C9</accession>